<comment type="caution">
    <text evidence="1">The sequence shown here is derived from an EMBL/GenBank/DDBJ whole genome shotgun (WGS) entry which is preliminary data.</text>
</comment>
<dbReference type="OrthoDB" id="4368963at2759"/>
<dbReference type="Proteomes" id="UP001147782">
    <property type="component" value="Unassembled WGS sequence"/>
</dbReference>
<evidence type="ECO:0000313" key="2">
    <source>
        <dbReference type="Proteomes" id="UP001147782"/>
    </source>
</evidence>
<name>A0A9W9R7J0_9EURO</name>
<organism evidence="1 2">
    <name type="scientific">Penicillium cataractarum</name>
    <dbReference type="NCBI Taxonomy" id="2100454"/>
    <lineage>
        <taxon>Eukaryota</taxon>
        <taxon>Fungi</taxon>
        <taxon>Dikarya</taxon>
        <taxon>Ascomycota</taxon>
        <taxon>Pezizomycotina</taxon>
        <taxon>Eurotiomycetes</taxon>
        <taxon>Eurotiomycetidae</taxon>
        <taxon>Eurotiales</taxon>
        <taxon>Aspergillaceae</taxon>
        <taxon>Penicillium</taxon>
    </lineage>
</organism>
<dbReference type="RefSeq" id="XP_056549123.1">
    <property type="nucleotide sequence ID" value="XM_056705225.1"/>
</dbReference>
<dbReference type="GeneID" id="81444404"/>
<protein>
    <submittedName>
        <fullName evidence="1">Uncharacterized protein</fullName>
    </submittedName>
</protein>
<evidence type="ECO:0000313" key="1">
    <source>
        <dbReference type="EMBL" id="KAJ5355100.1"/>
    </source>
</evidence>
<accession>A0A9W9R7J0</accession>
<reference evidence="1" key="1">
    <citation type="submission" date="2022-11" db="EMBL/GenBank/DDBJ databases">
        <authorList>
            <person name="Petersen C."/>
        </authorList>
    </citation>
    <scope>NUCLEOTIDE SEQUENCE</scope>
    <source>
        <strain evidence="1">IBT 29864</strain>
    </source>
</reference>
<sequence length="127" mass="14033">MIRSSQETVVSMLKTYIKECQSGKREGAAMSCVSTGSLDADEKEAWRGLRKDLQSVGITPDLFQRHRPVILSTIQRHLAPDGGRTALSLYLLLRNARNGQTLLQGYPMKSPIAFLIWNTSNTAGAQL</sequence>
<keyword evidence="2" id="KW-1185">Reference proteome</keyword>
<dbReference type="EMBL" id="JAPZBS010000010">
    <property type="protein sequence ID" value="KAJ5355100.1"/>
    <property type="molecule type" value="Genomic_DNA"/>
</dbReference>
<dbReference type="AlphaFoldDB" id="A0A9W9R7J0"/>
<proteinExistence type="predicted"/>
<gene>
    <name evidence="1" type="ORF">N7496_012312</name>
</gene>
<reference evidence="1" key="2">
    <citation type="journal article" date="2023" name="IMA Fungus">
        <title>Comparative genomic study of the Penicillium genus elucidates a diverse pangenome and 15 lateral gene transfer events.</title>
        <authorList>
            <person name="Petersen C."/>
            <person name="Sorensen T."/>
            <person name="Nielsen M.R."/>
            <person name="Sondergaard T.E."/>
            <person name="Sorensen J.L."/>
            <person name="Fitzpatrick D.A."/>
            <person name="Frisvad J.C."/>
            <person name="Nielsen K.L."/>
        </authorList>
    </citation>
    <scope>NUCLEOTIDE SEQUENCE</scope>
    <source>
        <strain evidence="1">IBT 29864</strain>
    </source>
</reference>